<keyword evidence="3" id="KW-0804">Transcription</keyword>
<evidence type="ECO:0000313" key="7">
    <source>
        <dbReference type="Proteomes" id="UP000664382"/>
    </source>
</evidence>
<dbReference type="RefSeq" id="WP_208095710.1">
    <property type="nucleotide sequence ID" value="NZ_JAGDYM010000004.1"/>
</dbReference>
<dbReference type="GO" id="GO:0003700">
    <property type="term" value="F:DNA-binding transcription factor activity"/>
    <property type="evidence" value="ECO:0007669"/>
    <property type="project" value="TreeGrafter"/>
</dbReference>
<dbReference type="InterPro" id="IPR009057">
    <property type="entry name" value="Homeodomain-like_sf"/>
</dbReference>
<sequence>MDPRFTRTADSLRETALRLAAERPVEQIGVSELADAAGVTRRTFYNHYRDPAALVTALLGSELETVANAFERRLEQGRDLRESWLQGDHELAAHLLRRAEIYGAGIRTPSDHMSPALERLLSDHFERGVTLVLRRSGRHRGEAPLVARFIGHGIVGALEAWLLEPGRDPDRLAAALFLSVPEWVTLGA</sequence>
<protein>
    <submittedName>
        <fullName evidence="6">TetR/AcrR family transcriptional regulator</fullName>
    </submittedName>
</protein>
<name>A0A939MLM0_9MICO</name>
<feature type="DNA-binding region" description="H-T-H motif" evidence="4">
    <location>
        <begin position="29"/>
        <end position="48"/>
    </location>
</feature>
<evidence type="ECO:0000256" key="4">
    <source>
        <dbReference type="PROSITE-ProRule" id="PRU00335"/>
    </source>
</evidence>
<dbReference type="InterPro" id="IPR050109">
    <property type="entry name" value="HTH-type_TetR-like_transc_reg"/>
</dbReference>
<dbReference type="PROSITE" id="PS50977">
    <property type="entry name" value="HTH_TETR_2"/>
    <property type="match status" value="1"/>
</dbReference>
<dbReference type="Proteomes" id="UP000664382">
    <property type="component" value="Unassembled WGS sequence"/>
</dbReference>
<dbReference type="InterPro" id="IPR001647">
    <property type="entry name" value="HTH_TetR"/>
</dbReference>
<evidence type="ECO:0000256" key="2">
    <source>
        <dbReference type="ARBA" id="ARBA00023125"/>
    </source>
</evidence>
<dbReference type="Pfam" id="PF00440">
    <property type="entry name" value="TetR_N"/>
    <property type="match status" value="1"/>
</dbReference>
<comment type="caution">
    <text evidence="6">The sequence shown here is derived from an EMBL/GenBank/DDBJ whole genome shotgun (WGS) entry which is preliminary data.</text>
</comment>
<evidence type="ECO:0000256" key="1">
    <source>
        <dbReference type="ARBA" id="ARBA00023015"/>
    </source>
</evidence>
<accession>A0A939MLM0</accession>
<dbReference type="AlphaFoldDB" id="A0A939MLM0"/>
<evidence type="ECO:0000259" key="5">
    <source>
        <dbReference type="PROSITE" id="PS50977"/>
    </source>
</evidence>
<evidence type="ECO:0000313" key="6">
    <source>
        <dbReference type="EMBL" id="MBO1900892.1"/>
    </source>
</evidence>
<dbReference type="PANTHER" id="PTHR30055">
    <property type="entry name" value="HTH-TYPE TRANSCRIPTIONAL REGULATOR RUTR"/>
    <property type="match status" value="1"/>
</dbReference>
<reference evidence="6" key="1">
    <citation type="submission" date="2021-03" db="EMBL/GenBank/DDBJ databases">
        <title>Leucobacter chromiisoli sp. nov., isolated from chromium-containing soil of chemical plant.</title>
        <authorList>
            <person name="Xu Z."/>
        </authorList>
    </citation>
    <scope>NUCLEOTIDE SEQUENCE</scope>
    <source>
        <strain evidence="6">S27</strain>
    </source>
</reference>
<dbReference type="GO" id="GO:0000976">
    <property type="term" value="F:transcription cis-regulatory region binding"/>
    <property type="evidence" value="ECO:0007669"/>
    <property type="project" value="TreeGrafter"/>
</dbReference>
<dbReference type="Gene3D" id="1.10.357.10">
    <property type="entry name" value="Tetracycline Repressor, domain 2"/>
    <property type="match status" value="1"/>
</dbReference>
<proteinExistence type="predicted"/>
<evidence type="ECO:0000256" key="3">
    <source>
        <dbReference type="ARBA" id="ARBA00023163"/>
    </source>
</evidence>
<dbReference type="PANTHER" id="PTHR30055:SF234">
    <property type="entry name" value="HTH-TYPE TRANSCRIPTIONAL REGULATOR BETI"/>
    <property type="match status" value="1"/>
</dbReference>
<dbReference type="SUPFAM" id="SSF46689">
    <property type="entry name" value="Homeodomain-like"/>
    <property type="match status" value="1"/>
</dbReference>
<dbReference type="EMBL" id="JAGDYM010000004">
    <property type="protein sequence ID" value="MBO1900892.1"/>
    <property type="molecule type" value="Genomic_DNA"/>
</dbReference>
<keyword evidence="1" id="KW-0805">Transcription regulation</keyword>
<organism evidence="6 7">
    <name type="scientific">Leucobacter weissii</name>
    <dbReference type="NCBI Taxonomy" id="1983706"/>
    <lineage>
        <taxon>Bacteria</taxon>
        <taxon>Bacillati</taxon>
        <taxon>Actinomycetota</taxon>
        <taxon>Actinomycetes</taxon>
        <taxon>Micrococcales</taxon>
        <taxon>Microbacteriaceae</taxon>
        <taxon>Leucobacter</taxon>
    </lineage>
</organism>
<keyword evidence="7" id="KW-1185">Reference proteome</keyword>
<gene>
    <name evidence="6" type="ORF">J4H92_02880</name>
</gene>
<keyword evidence="2 4" id="KW-0238">DNA-binding</keyword>
<feature type="domain" description="HTH tetR-type" evidence="5">
    <location>
        <begin position="6"/>
        <end position="66"/>
    </location>
</feature>